<protein>
    <recommendedName>
        <fullName evidence="1">Rhodanese domain-containing protein</fullName>
    </recommendedName>
</protein>
<name>A0A1J4K4K2_9EUKA</name>
<dbReference type="PANTHER" id="PTHR10828">
    <property type="entry name" value="M-PHASE INDUCER PHOSPHATASE DUAL SPECIFICITY PHOSPHATASE CDC25"/>
    <property type="match status" value="1"/>
</dbReference>
<evidence type="ECO:0000259" key="1">
    <source>
        <dbReference type="PROSITE" id="PS50206"/>
    </source>
</evidence>
<sequence>MFQTRNNNSGQIKCCESLPGYQTINMKNQDLRRQNSSVLLKSPLIVNASNNNATRCNIRVISIKELSDILLCHTSIEKSVVVIDARYPYEYQCGHIVGSYNVQNMKQLEKLTKMRWQNALFIIYCDKSTTRSKIIASCISRVIQESNHIGKSGYNQTKSDRNILILEDDFKTFANEYPCLMTGVYVNKVDKKYTKNGLYKKYSDLFRKEFLMEDTKQIKNDVYKSPRKASFDAFGISLLE</sequence>
<dbReference type="RefSeq" id="XP_068359034.1">
    <property type="nucleotide sequence ID" value="XM_068504790.1"/>
</dbReference>
<accession>A0A1J4K4K2</accession>
<organism evidence="2 3">
    <name type="scientific">Tritrichomonas foetus</name>
    <dbReference type="NCBI Taxonomy" id="1144522"/>
    <lineage>
        <taxon>Eukaryota</taxon>
        <taxon>Metamonada</taxon>
        <taxon>Parabasalia</taxon>
        <taxon>Tritrichomonadida</taxon>
        <taxon>Tritrichomonadidae</taxon>
        <taxon>Tritrichomonas</taxon>
    </lineage>
</organism>
<proteinExistence type="predicted"/>
<dbReference type="VEuPathDB" id="TrichDB:TRFO_26167"/>
<evidence type="ECO:0000313" key="2">
    <source>
        <dbReference type="EMBL" id="OHT05898.1"/>
    </source>
</evidence>
<comment type="caution">
    <text evidence="2">The sequence shown here is derived from an EMBL/GenBank/DDBJ whole genome shotgun (WGS) entry which is preliminary data.</text>
</comment>
<feature type="domain" description="Rhodanese" evidence="1">
    <location>
        <begin position="76"/>
        <end position="182"/>
    </location>
</feature>
<dbReference type="GeneID" id="94839494"/>
<evidence type="ECO:0000313" key="3">
    <source>
        <dbReference type="Proteomes" id="UP000179807"/>
    </source>
</evidence>
<dbReference type="Proteomes" id="UP000179807">
    <property type="component" value="Unassembled WGS sequence"/>
</dbReference>
<dbReference type="PROSITE" id="PS50206">
    <property type="entry name" value="RHODANESE_3"/>
    <property type="match status" value="1"/>
</dbReference>
<dbReference type="SMART" id="SM00450">
    <property type="entry name" value="RHOD"/>
    <property type="match status" value="1"/>
</dbReference>
<dbReference type="AlphaFoldDB" id="A0A1J4K4K2"/>
<dbReference type="Gene3D" id="3.40.250.10">
    <property type="entry name" value="Rhodanese-like domain"/>
    <property type="match status" value="1"/>
</dbReference>
<reference evidence="2" key="1">
    <citation type="submission" date="2016-10" db="EMBL/GenBank/DDBJ databases">
        <authorList>
            <person name="Benchimol M."/>
            <person name="Almeida L.G."/>
            <person name="Vasconcelos A.T."/>
            <person name="Perreira-Neves A."/>
            <person name="Rosa I.A."/>
            <person name="Tasca T."/>
            <person name="Bogo M.R."/>
            <person name="de Souza W."/>
        </authorList>
    </citation>
    <scope>NUCLEOTIDE SEQUENCE [LARGE SCALE GENOMIC DNA]</scope>
    <source>
        <strain evidence="2">K</strain>
    </source>
</reference>
<dbReference type="GO" id="GO:0005737">
    <property type="term" value="C:cytoplasm"/>
    <property type="evidence" value="ECO:0007669"/>
    <property type="project" value="TreeGrafter"/>
</dbReference>
<dbReference type="SUPFAM" id="SSF52821">
    <property type="entry name" value="Rhodanese/Cell cycle control phosphatase"/>
    <property type="match status" value="1"/>
</dbReference>
<dbReference type="EMBL" id="MLAK01000742">
    <property type="protein sequence ID" value="OHT05898.1"/>
    <property type="molecule type" value="Genomic_DNA"/>
</dbReference>
<dbReference type="Pfam" id="PF00581">
    <property type="entry name" value="Rhodanese"/>
    <property type="match status" value="1"/>
</dbReference>
<keyword evidence="3" id="KW-1185">Reference proteome</keyword>
<dbReference type="OrthoDB" id="26523at2759"/>
<gene>
    <name evidence="2" type="ORF">TRFO_26167</name>
</gene>
<dbReference type="GO" id="GO:0004725">
    <property type="term" value="F:protein tyrosine phosphatase activity"/>
    <property type="evidence" value="ECO:0007669"/>
    <property type="project" value="TreeGrafter"/>
</dbReference>
<dbReference type="GO" id="GO:0005634">
    <property type="term" value="C:nucleus"/>
    <property type="evidence" value="ECO:0007669"/>
    <property type="project" value="TreeGrafter"/>
</dbReference>
<dbReference type="InterPro" id="IPR036873">
    <property type="entry name" value="Rhodanese-like_dom_sf"/>
</dbReference>
<dbReference type="InterPro" id="IPR001763">
    <property type="entry name" value="Rhodanese-like_dom"/>
</dbReference>